<dbReference type="InterPro" id="IPR014337">
    <property type="entry name" value="Ectoine_EhuB"/>
</dbReference>
<dbReference type="InterPro" id="IPR001638">
    <property type="entry name" value="Solute-binding_3/MltF_N"/>
</dbReference>
<accession>S5ZJY2</accession>
<evidence type="ECO:0000313" key="5">
    <source>
        <dbReference type="Proteomes" id="UP000015500"/>
    </source>
</evidence>
<evidence type="ECO:0000259" key="3">
    <source>
        <dbReference type="SMART" id="SM00062"/>
    </source>
</evidence>
<sequence>MLVKRIGVTVLLLMLALVGCSSSDTAGSGDSRLEELREKGVVYVGFANEKPYAYEENGELKGEAVDIAKEIFQQLGIERIEGRLAEFNELIPGLNAGKFDVITAGMAILPNRCERVDFAEPEYQVGDALVVKKGNPKNLHSYEDIAKQPDTKIAVMSASMEVDYLKQSGVKDEQIVLVPDIPAVMDAVKTGRADAATGTQLTMKNALQSAGEEGLELVSDFKQPDVEGIPSYGAAVFRQDDDELREAYNKELQKLKESGELLNILQKNGFGEENLPGDMTTAQLCGNATQ</sequence>
<dbReference type="GO" id="GO:0051470">
    <property type="term" value="P:ectoine transmembrane transport"/>
    <property type="evidence" value="ECO:0007669"/>
    <property type="project" value="InterPro"/>
</dbReference>
<dbReference type="EMBL" id="CP006254">
    <property type="protein sequence ID" value="AGT30623.2"/>
    <property type="molecule type" value="Genomic_DNA"/>
</dbReference>
<dbReference type="GO" id="GO:0033294">
    <property type="term" value="F:ectoine binding"/>
    <property type="evidence" value="ECO:0007669"/>
    <property type="project" value="InterPro"/>
</dbReference>
<dbReference type="SMART" id="SM00062">
    <property type="entry name" value="PBPb"/>
    <property type="match status" value="1"/>
</dbReference>
<dbReference type="PANTHER" id="PTHR35936">
    <property type="entry name" value="MEMBRANE-BOUND LYTIC MUREIN TRANSGLYCOSYLASE F"/>
    <property type="match status" value="1"/>
</dbReference>
<dbReference type="PANTHER" id="PTHR35936:SF17">
    <property type="entry name" value="ARGININE-BINDING EXTRACELLULAR PROTEIN ARTP"/>
    <property type="match status" value="1"/>
</dbReference>
<keyword evidence="1 2" id="KW-0732">Signal</keyword>
<dbReference type="NCBIfam" id="TIGR02995">
    <property type="entry name" value="ectoine_ehuB"/>
    <property type="match status" value="1"/>
</dbReference>
<gene>
    <name evidence="4" type="ORF">M493_01305</name>
</gene>
<dbReference type="Gene3D" id="3.40.190.10">
    <property type="entry name" value="Periplasmic binding protein-like II"/>
    <property type="match status" value="2"/>
</dbReference>
<protein>
    <submittedName>
        <fullName evidence="4">Amino acid ABC transporter substrate-binding protein</fullName>
    </submittedName>
</protein>
<dbReference type="HOGENOM" id="CLU_019602_2_0_9"/>
<evidence type="ECO:0000313" key="4">
    <source>
        <dbReference type="EMBL" id="AGT30623.2"/>
    </source>
</evidence>
<dbReference type="Pfam" id="PF00497">
    <property type="entry name" value="SBP_bac_3"/>
    <property type="match status" value="1"/>
</dbReference>
<dbReference type="STRING" id="1921421.M493_01305"/>
<feature type="domain" description="Solute-binding protein family 3/N-terminal" evidence="3">
    <location>
        <begin position="41"/>
        <end position="272"/>
    </location>
</feature>
<dbReference type="AlphaFoldDB" id="S5ZJY2"/>
<reference evidence="4 5" key="1">
    <citation type="journal article" date="2014" name="Genome Announc.">
        <title>Complete Genome Sequence of the Thermophilic Polychlorinated Biphenyl Degrader Geobacillus sp. Strain JF8 (NBRC 109937).</title>
        <authorList>
            <person name="Shintani M."/>
            <person name="Ohtsubo Y."/>
            <person name="Fukuda K."/>
            <person name="Hosoyama A."/>
            <person name="Ohji S."/>
            <person name="Yamazoe A."/>
            <person name="Fujita N."/>
            <person name="Nagata Y."/>
            <person name="Tsuda M."/>
            <person name="Hatta T."/>
            <person name="Kimbara K."/>
        </authorList>
    </citation>
    <scope>NUCLEOTIDE SEQUENCE [LARGE SCALE GENOMIC DNA]</scope>
    <source>
        <strain evidence="4 5">JF8</strain>
    </source>
</reference>
<dbReference type="RefSeq" id="WP_023817424.1">
    <property type="nucleotide sequence ID" value="NC_022080.4"/>
</dbReference>
<feature type="signal peptide" evidence="2">
    <location>
        <begin position="1"/>
        <end position="26"/>
    </location>
</feature>
<dbReference type="SUPFAM" id="SSF53850">
    <property type="entry name" value="Periplasmic binding protein-like II"/>
    <property type="match status" value="1"/>
</dbReference>
<name>S5ZJY2_GEOG3</name>
<dbReference type="PROSITE" id="PS51257">
    <property type="entry name" value="PROKAR_LIPOPROTEIN"/>
    <property type="match status" value="1"/>
</dbReference>
<keyword evidence="5" id="KW-1185">Reference proteome</keyword>
<evidence type="ECO:0000256" key="2">
    <source>
        <dbReference type="SAM" id="SignalP"/>
    </source>
</evidence>
<feature type="chain" id="PRO_5038857031" evidence="2">
    <location>
        <begin position="27"/>
        <end position="290"/>
    </location>
</feature>
<dbReference type="Proteomes" id="UP000015500">
    <property type="component" value="Chromosome"/>
</dbReference>
<dbReference type="KEGG" id="gjf:M493_01305"/>
<evidence type="ECO:0000256" key="1">
    <source>
        <dbReference type="ARBA" id="ARBA00022729"/>
    </source>
</evidence>
<proteinExistence type="predicted"/>
<dbReference type="CDD" id="cd01002">
    <property type="entry name" value="PBP2_Ehub_like"/>
    <property type="match status" value="1"/>
</dbReference>
<organism evidence="4 5">
    <name type="scientific">Geobacillus genomosp. 3</name>
    <dbReference type="NCBI Taxonomy" id="1921421"/>
    <lineage>
        <taxon>Bacteria</taxon>
        <taxon>Bacillati</taxon>
        <taxon>Bacillota</taxon>
        <taxon>Bacilli</taxon>
        <taxon>Bacillales</taxon>
        <taxon>Anoxybacillaceae</taxon>
        <taxon>Geobacillus</taxon>
    </lineage>
</organism>